<evidence type="ECO:0000313" key="3">
    <source>
        <dbReference type="Proteomes" id="UP001596547"/>
    </source>
</evidence>
<evidence type="ECO:0000259" key="1">
    <source>
        <dbReference type="Pfam" id="PF24035"/>
    </source>
</evidence>
<dbReference type="InterPro" id="IPR055768">
    <property type="entry name" value="DUF7344"/>
</dbReference>
<accession>A0ABD6A856</accession>
<organism evidence="2 3">
    <name type="scientific">Halomarina halobia</name>
    <dbReference type="NCBI Taxonomy" id="3033386"/>
    <lineage>
        <taxon>Archaea</taxon>
        <taxon>Methanobacteriati</taxon>
        <taxon>Methanobacteriota</taxon>
        <taxon>Stenosarchaea group</taxon>
        <taxon>Halobacteria</taxon>
        <taxon>Halobacteriales</taxon>
        <taxon>Natronomonadaceae</taxon>
        <taxon>Halomarina</taxon>
    </lineage>
</organism>
<reference evidence="2 3" key="1">
    <citation type="journal article" date="2019" name="Int. J. Syst. Evol. Microbiol.">
        <title>The Global Catalogue of Microorganisms (GCM) 10K type strain sequencing project: providing services to taxonomists for standard genome sequencing and annotation.</title>
        <authorList>
            <consortium name="The Broad Institute Genomics Platform"/>
            <consortium name="The Broad Institute Genome Sequencing Center for Infectious Disease"/>
            <person name="Wu L."/>
            <person name="Ma J."/>
        </authorList>
    </citation>
    <scope>NUCLEOTIDE SEQUENCE [LARGE SCALE GENOMIC DNA]</scope>
    <source>
        <strain evidence="2 3">PSR21</strain>
    </source>
</reference>
<protein>
    <recommendedName>
        <fullName evidence="1">DUF7344 domain-containing protein</fullName>
    </recommendedName>
</protein>
<gene>
    <name evidence="2" type="ORF">ACFQPE_06950</name>
</gene>
<feature type="domain" description="DUF7344" evidence="1">
    <location>
        <begin position="22"/>
        <end position="90"/>
    </location>
</feature>
<keyword evidence="3" id="KW-1185">Reference proteome</keyword>
<proteinExistence type="predicted"/>
<comment type="caution">
    <text evidence="2">The sequence shown here is derived from an EMBL/GenBank/DDBJ whole genome shotgun (WGS) entry which is preliminary data.</text>
</comment>
<dbReference type="Proteomes" id="UP001596547">
    <property type="component" value="Unassembled WGS sequence"/>
</dbReference>
<dbReference type="EMBL" id="JBHTBF010000002">
    <property type="protein sequence ID" value="MFC7316537.1"/>
    <property type="molecule type" value="Genomic_DNA"/>
</dbReference>
<dbReference type="RefSeq" id="WP_276304199.1">
    <property type="nucleotide sequence ID" value="NZ_CP119992.1"/>
</dbReference>
<evidence type="ECO:0000313" key="2">
    <source>
        <dbReference type="EMBL" id="MFC7316537.1"/>
    </source>
</evidence>
<dbReference type="AlphaFoldDB" id="A0ABD6A856"/>
<dbReference type="Pfam" id="PF24035">
    <property type="entry name" value="DUF7344"/>
    <property type="match status" value="1"/>
</dbReference>
<name>A0ABD6A856_9EURY</name>
<sequence>MTVPDDADGDAHLETALHPVQRFVLSTVREHVSVTLADLADEVSVRERGRPLPEIPETDVLERYFDLYETHVPALADRDVVTYDPASDRVWLAGHDPAATALDETLLNRYQSGR</sequence>
<dbReference type="GeneID" id="79316824"/>